<proteinExistence type="predicted"/>
<protein>
    <submittedName>
        <fullName evidence="1">Acyl-CoA thioesterase</fullName>
    </submittedName>
</protein>
<dbReference type="EMBL" id="JABEPQ010000002">
    <property type="protein sequence ID" value="NNM46112.1"/>
    <property type="molecule type" value="Genomic_DNA"/>
</dbReference>
<dbReference type="InterPro" id="IPR051490">
    <property type="entry name" value="THEM6_lcsJ_thioesterase"/>
</dbReference>
<dbReference type="InterPro" id="IPR029069">
    <property type="entry name" value="HotDog_dom_sf"/>
</dbReference>
<dbReference type="Pfam" id="PF13279">
    <property type="entry name" value="4HBT_2"/>
    <property type="match status" value="1"/>
</dbReference>
<evidence type="ECO:0000313" key="2">
    <source>
        <dbReference type="Proteomes" id="UP000588586"/>
    </source>
</evidence>
<dbReference type="CDD" id="cd00586">
    <property type="entry name" value="4HBT"/>
    <property type="match status" value="1"/>
</dbReference>
<dbReference type="AlphaFoldDB" id="A0A849HFS5"/>
<comment type="caution">
    <text evidence="1">The sequence shown here is derived from an EMBL/GenBank/DDBJ whole genome shotgun (WGS) entry which is preliminary data.</text>
</comment>
<dbReference type="Proteomes" id="UP000588586">
    <property type="component" value="Unassembled WGS sequence"/>
</dbReference>
<dbReference type="RefSeq" id="WP_171243257.1">
    <property type="nucleotide sequence ID" value="NZ_JABEPQ010000002.1"/>
</dbReference>
<dbReference type="PANTHER" id="PTHR12475">
    <property type="match status" value="1"/>
</dbReference>
<reference evidence="1 2" key="1">
    <citation type="submission" date="2020-04" db="EMBL/GenBank/DDBJ databases">
        <title>Knoellia sp. isolate from air conditioner.</title>
        <authorList>
            <person name="Chea S."/>
            <person name="Kim D.-U."/>
        </authorList>
    </citation>
    <scope>NUCLEOTIDE SEQUENCE [LARGE SCALE GENOMIC DNA]</scope>
    <source>
        <strain evidence="1 2">DB2414S</strain>
    </source>
</reference>
<keyword evidence="2" id="KW-1185">Reference proteome</keyword>
<dbReference type="SUPFAM" id="SSF54637">
    <property type="entry name" value="Thioesterase/thiol ester dehydrase-isomerase"/>
    <property type="match status" value="1"/>
</dbReference>
<dbReference type="Gene3D" id="3.10.129.10">
    <property type="entry name" value="Hotdog Thioesterase"/>
    <property type="match status" value="1"/>
</dbReference>
<sequence>MNHLLRLLWLRLTVSRRSRLEVTDVCVTPMRVRLSDLDVLRHMNNGVYLSLMDLGRVDFMLRSGMAPLITRAGLYPVVVQQTITYRKSLELGQRYDLETRIAGYDDNTAVMEQRFVVGGEIYARAWVRARFLRRSGGGVGTDELRELLGVDGEPAGELPAWFDDWAQGSRLPSAKATAPSTWS</sequence>
<gene>
    <name evidence="1" type="ORF">HJG52_08835</name>
</gene>
<evidence type="ECO:0000313" key="1">
    <source>
        <dbReference type="EMBL" id="NNM46112.1"/>
    </source>
</evidence>
<name>A0A849HFS5_9MICO</name>
<organism evidence="1 2">
    <name type="scientific">Knoellia koreensis</name>
    <dbReference type="NCBI Taxonomy" id="2730921"/>
    <lineage>
        <taxon>Bacteria</taxon>
        <taxon>Bacillati</taxon>
        <taxon>Actinomycetota</taxon>
        <taxon>Actinomycetes</taxon>
        <taxon>Micrococcales</taxon>
        <taxon>Intrasporangiaceae</taxon>
        <taxon>Knoellia</taxon>
    </lineage>
</organism>
<accession>A0A849HFS5</accession>
<dbReference type="PANTHER" id="PTHR12475:SF4">
    <property type="entry name" value="PROTEIN THEM6"/>
    <property type="match status" value="1"/>
</dbReference>